<proteinExistence type="predicted"/>
<name>A0A556QKI9_9BACT</name>
<dbReference type="PROSITE" id="PS51729">
    <property type="entry name" value="GNAT_YJDJ"/>
    <property type="match status" value="1"/>
</dbReference>
<dbReference type="GO" id="GO:0016747">
    <property type="term" value="F:acyltransferase activity, transferring groups other than amino-acyl groups"/>
    <property type="evidence" value="ECO:0007669"/>
    <property type="project" value="InterPro"/>
</dbReference>
<reference evidence="3 4" key="1">
    <citation type="submission" date="2019-07" db="EMBL/GenBank/DDBJ databases">
        <title>Description of 53C-WASEF.</title>
        <authorList>
            <person name="Pitt A."/>
            <person name="Hahn M.W."/>
        </authorList>
    </citation>
    <scope>NUCLEOTIDE SEQUENCE [LARGE SCALE GENOMIC DNA]</scope>
    <source>
        <strain evidence="3 4">53C-WASEF</strain>
    </source>
</reference>
<keyword evidence="3" id="KW-0808">Transferase</keyword>
<dbReference type="EMBL" id="VMBG01000002">
    <property type="protein sequence ID" value="TSJ77160.1"/>
    <property type="molecule type" value="Genomic_DNA"/>
</dbReference>
<dbReference type="PANTHER" id="PTHR31435:SF9">
    <property type="entry name" value="PROTEIN NATD1"/>
    <property type="match status" value="1"/>
</dbReference>
<sequence>MSAHSPVNVVHDEANTRFAAEIDGHLAHADYTLDGTRMIFTHTFVPPELRGRGVAEQLVRPALAYARAHHFRVVPACSYVATFIQRHTEFADLLA</sequence>
<dbReference type="InterPro" id="IPR016181">
    <property type="entry name" value="Acyl_CoA_acyltransferase"/>
</dbReference>
<evidence type="ECO:0000259" key="2">
    <source>
        <dbReference type="PROSITE" id="PS51729"/>
    </source>
</evidence>
<evidence type="ECO:0000313" key="3">
    <source>
        <dbReference type="EMBL" id="TSJ77160.1"/>
    </source>
</evidence>
<dbReference type="InterPro" id="IPR000182">
    <property type="entry name" value="GNAT_dom"/>
</dbReference>
<dbReference type="AlphaFoldDB" id="A0A556QKI9"/>
<dbReference type="OrthoDB" id="9793389at2"/>
<feature type="domain" description="N-acetyltransferase" evidence="2">
    <location>
        <begin position="10"/>
        <end position="95"/>
    </location>
</feature>
<comment type="caution">
    <text evidence="3">The sequence shown here is derived from an EMBL/GenBank/DDBJ whole genome shotgun (WGS) entry which is preliminary data.</text>
</comment>
<accession>A0A556QKI9</accession>
<organism evidence="3 4">
    <name type="scientific">Rariglobus hedericola</name>
    <dbReference type="NCBI Taxonomy" id="2597822"/>
    <lineage>
        <taxon>Bacteria</taxon>
        <taxon>Pseudomonadati</taxon>
        <taxon>Verrucomicrobiota</taxon>
        <taxon>Opitutia</taxon>
        <taxon>Opitutales</taxon>
        <taxon>Opitutaceae</taxon>
        <taxon>Rariglobus</taxon>
    </lineage>
</organism>
<gene>
    <name evidence="3" type="ORF">FPL22_13740</name>
</gene>
<dbReference type="Gene3D" id="3.40.630.30">
    <property type="match status" value="1"/>
</dbReference>
<evidence type="ECO:0000313" key="4">
    <source>
        <dbReference type="Proteomes" id="UP000315648"/>
    </source>
</evidence>
<dbReference type="SUPFAM" id="SSF55729">
    <property type="entry name" value="Acyl-CoA N-acyltransferases (Nat)"/>
    <property type="match status" value="1"/>
</dbReference>
<dbReference type="CDD" id="cd04301">
    <property type="entry name" value="NAT_SF"/>
    <property type="match status" value="1"/>
</dbReference>
<dbReference type="RefSeq" id="WP_144230981.1">
    <property type="nucleotide sequence ID" value="NZ_CBCRVV010000011.1"/>
</dbReference>
<protein>
    <submittedName>
        <fullName evidence="3">N-acetyltransferase</fullName>
    </submittedName>
</protein>
<dbReference type="PROSITE" id="PS51186">
    <property type="entry name" value="GNAT"/>
    <property type="match status" value="1"/>
</dbReference>
<dbReference type="InterPro" id="IPR045057">
    <property type="entry name" value="Gcn5-rel_NAT"/>
</dbReference>
<evidence type="ECO:0000259" key="1">
    <source>
        <dbReference type="PROSITE" id="PS51186"/>
    </source>
</evidence>
<feature type="domain" description="N-acetyltransferase" evidence="1">
    <location>
        <begin position="1"/>
        <end position="95"/>
    </location>
</feature>
<dbReference type="Pfam" id="PF14542">
    <property type="entry name" value="Acetyltransf_CG"/>
    <property type="match status" value="1"/>
</dbReference>
<dbReference type="Proteomes" id="UP000315648">
    <property type="component" value="Unassembled WGS sequence"/>
</dbReference>
<dbReference type="PANTHER" id="PTHR31435">
    <property type="entry name" value="PROTEIN NATD1"/>
    <property type="match status" value="1"/>
</dbReference>
<dbReference type="InterPro" id="IPR031165">
    <property type="entry name" value="GNAT_YJDJ"/>
</dbReference>
<keyword evidence="4" id="KW-1185">Reference proteome</keyword>